<keyword evidence="3" id="KW-0560">Oxidoreductase</keyword>
<dbReference type="InterPro" id="IPR005442">
    <property type="entry name" value="GST_omega"/>
</dbReference>
<reference evidence="11" key="1">
    <citation type="journal article" date="2012" name="Science">
        <title>The Paleozoic origin of enzymatic lignin decomposition reconstructed from 31 fungal genomes.</title>
        <authorList>
            <person name="Floudas D."/>
            <person name="Binder M."/>
            <person name="Riley R."/>
            <person name="Barry K."/>
            <person name="Blanchette R.A."/>
            <person name="Henrissat B."/>
            <person name="Martinez A.T."/>
            <person name="Otillar R."/>
            <person name="Spatafora J.W."/>
            <person name="Yadav J.S."/>
            <person name="Aerts A."/>
            <person name="Benoit I."/>
            <person name="Boyd A."/>
            <person name="Carlson A."/>
            <person name="Copeland A."/>
            <person name="Coutinho P.M."/>
            <person name="de Vries R.P."/>
            <person name="Ferreira P."/>
            <person name="Findley K."/>
            <person name="Foster B."/>
            <person name="Gaskell J."/>
            <person name="Glotzer D."/>
            <person name="Gorecki P."/>
            <person name="Heitman J."/>
            <person name="Hesse C."/>
            <person name="Hori C."/>
            <person name="Igarashi K."/>
            <person name="Jurgens J.A."/>
            <person name="Kallen N."/>
            <person name="Kersten P."/>
            <person name="Kohler A."/>
            <person name="Kuees U."/>
            <person name="Kumar T.K.A."/>
            <person name="Kuo A."/>
            <person name="LaButti K."/>
            <person name="Larrondo L.F."/>
            <person name="Lindquist E."/>
            <person name="Ling A."/>
            <person name="Lombard V."/>
            <person name="Lucas S."/>
            <person name="Lundell T."/>
            <person name="Martin R."/>
            <person name="McLaughlin D.J."/>
            <person name="Morgenstern I."/>
            <person name="Morin E."/>
            <person name="Murat C."/>
            <person name="Nagy L.G."/>
            <person name="Nolan M."/>
            <person name="Ohm R.A."/>
            <person name="Patyshakuliyeva A."/>
            <person name="Rokas A."/>
            <person name="Ruiz-Duenas F.J."/>
            <person name="Sabat G."/>
            <person name="Salamov A."/>
            <person name="Samejima M."/>
            <person name="Schmutz J."/>
            <person name="Slot J.C."/>
            <person name="St John F."/>
            <person name="Stenlid J."/>
            <person name="Sun H."/>
            <person name="Sun S."/>
            <person name="Syed K."/>
            <person name="Tsang A."/>
            <person name="Wiebenga A."/>
            <person name="Young D."/>
            <person name="Pisabarro A."/>
            <person name="Eastwood D.C."/>
            <person name="Martin F."/>
            <person name="Cullen D."/>
            <person name="Grigoriev I.V."/>
            <person name="Hibbett D.S."/>
        </authorList>
    </citation>
    <scope>NUCLEOTIDE SEQUENCE [LARGE SCALE GENOMIC DNA]</scope>
    <source>
        <strain evidence="11">RWD-64-598 SS2</strain>
    </source>
</reference>
<dbReference type="SUPFAM" id="SSF52833">
    <property type="entry name" value="Thioredoxin-like"/>
    <property type="match status" value="1"/>
</dbReference>
<dbReference type="Pfam" id="PF13409">
    <property type="entry name" value="GST_N_2"/>
    <property type="match status" value="1"/>
</dbReference>
<evidence type="ECO:0000259" key="9">
    <source>
        <dbReference type="PROSITE" id="PS50405"/>
    </source>
</evidence>
<evidence type="ECO:0000256" key="7">
    <source>
        <dbReference type="ARBA" id="ARBA00049544"/>
    </source>
</evidence>
<organism evidence="10 11">
    <name type="scientific">Coniophora puteana (strain RWD-64-598)</name>
    <name type="common">Brown rot fungus</name>
    <dbReference type="NCBI Taxonomy" id="741705"/>
    <lineage>
        <taxon>Eukaryota</taxon>
        <taxon>Fungi</taxon>
        <taxon>Dikarya</taxon>
        <taxon>Basidiomycota</taxon>
        <taxon>Agaricomycotina</taxon>
        <taxon>Agaricomycetes</taxon>
        <taxon>Agaricomycetidae</taxon>
        <taxon>Boletales</taxon>
        <taxon>Coniophorineae</taxon>
        <taxon>Coniophoraceae</taxon>
        <taxon>Coniophora</taxon>
    </lineage>
</organism>
<dbReference type="EC" id="1.8.5.1" evidence="1"/>
<dbReference type="InterPro" id="IPR010987">
    <property type="entry name" value="Glutathione-S-Trfase_C-like"/>
</dbReference>
<dbReference type="SFLD" id="SFLDG00358">
    <property type="entry name" value="Main_(cytGST)"/>
    <property type="match status" value="1"/>
</dbReference>
<dbReference type="GO" id="GO:0045174">
    <property type="term" value="F:glutathione dehydrogenase (ascorbate) activity"/>
    <property type="evidence" value="ECO:0007669"/>
    <property type="project" value="UniProtKB-EC"/>
</dbReference>
<dbReference type="InterPro" id="IPR050983">
    <property type="entry name" value="GST_Omega/HSP26"/>
</dbReference>
<dbReference type="SUPFAM" id="SSF47616">
    <property type="entry name" value="GST C-terminal domain-like"/>
    <property type="match status" value="1"/>
</dbReference>
<keyword evidence="11" id="KW-1185">Reference proteome</keyword>
<dbReference type="Proteomes" id="UP000053558">
    <property type="component" value="Unassembled WGS sequence"/>
</dbReference>
<evidence type="ECO:0000256" key="1">
    <source>
        <dbReference type="ARBA" id="ARBA00012436"/>
    </source>
</evidence>
<dbReference type="OMA" id="PDADIHP"/>
<dbReference type="GeneID" id="19207844"/>
<evidence type="ECO:0000256" key="4">
    <source>
        <dbReference type="ARBA" id="ARBA00032186"/>
    </source>
</evidence>
<dbReference type="PANTHER" id="PTHR43968:SF6">
    <property type="entry name" value="GLUTATHIONE S-TRANSFERASE OMEGA"/>
    <property type="match status" value="1"/>
</dbReference>
<evidence type="ECO:0000256" key="6">
    <source>
        <dbReference type="ARBA" id="ARBA00048353"/>
    </source>
</evidence>
<dbReference type="InterPro" id="IPR004046">
    <property type="entry name" value="GST_C"/>
</dbReference>
<dbReference type="Gene3D" id="3.40.30.10">
    <property type="entry name" value="Glutaredoxin"/>
    <property type="match status" value="1"/>
</dbReference>
<feature type="domain" description="GST N-terminal" evidence="8">
    <location>
        <begin position="29"/>
        <end position="107"/>
    </location>
</feature>
<dbReference type="EC" id="1.20.4.2" evidence="2"/>
<dbReference type="GO" id="GO:0005737">
    <property type="term" value="C:cytoplasm"/>
    <property type="evidence" value="ECO:0007669"/>
    <property type="project" value="InterPro"/>
</dbReference>
<dbReference type="InterPro" id="IPR036282">
    <property type="entry name" value="Glutathione-S-Trfase_C_sf"/>
</dbReference>
<dbReference type="GO" id="GO:0050610">
    <property type="term" value="F:methylarsonate reductase activity"/>
    <property type="evidence" value="ECO:0007669"/>
    <property type="project" value="UniProtKB-EC"/>
</dbReference>
<evidence type="ECO:0000313" key="11">
    <source>
        <dbReference type="Proteomes" id="UP000053558"/>
    </source>
</evidence>
<comment type="catalytic activity">
    <reaction evidence="7">
        <text>L-dehydroascorbate + 2 glutathione = glutathione disulfide + L-ascorbate</text>
        <dbReference type="Rhea" id="RHEA:24424"/>
        <dbReference type="ChEBI" id="CHEBI:38290"/>
        <dbReference type="ChEBI" id="CHEBI:57925"/>
        <dbReference type="ChEBI" id="CHEBI:58297"/>
        <dbReference type="ChEBI" id="CHEBI:58539"/>
        <dbReference type="EC" id="1.8.5.1"/>
    </reaction>
</comment>
<dbReference type="Gene3D" id="1.20.1050.10">
    <property type="match status" value="1"/>
</dbReference>
<proteinExistence type="predicted"/>
<evidence type="ECO:0000259" key="8">
    <source>
        <dbReference type="PROSITE" id="PS50404"/>
    </source>
</evidence>
<protein>
    <recommendedName>
        <fullName evidence="4">Glutathione-dependent dehydroascorbate reductase</fullName>
        <ecNumber evidence="2">1.20.4.2</ecNumber>
        <ecNumber evidence="1">1.8.5.1</ecNumber>
    </recommendedName>
    <alternativeName>
        <fullName evidence="5">Monomethylarsonic acid reductase</fullName>
    </alternativeName>
</protein>
<dbReference type="InterPro" id="IPR004045">
    <property type="entry name" value="Glutathione_S-Trfase_N"/>
</dbReference>
<dbReference type="PROSITE" id="PS50405">
    <property type="entry name" value="GST_CTER"/>
    <property type="match status" value="1"/>
</dbReference>
<dbReference type="AlphaFoldDB" id="A0A5M3MMP2"/>
<comment type="catalytic activity">
    <reaction evidence="6">
        <text>methylarsonate + 2 glutathione + H(+) = methylarsonous acid + glutathione disulfide + H2O</text>
        <dbReference type="Rhea" id="RHEA:15969"/>
        <dbReference type="ChEBI" id="CHEBI:15377"/>
        <dbReference type="ChEBI" id="CHEBI:15378"/>
        <dbReference type="ChEBI" id="CHEBI:17826"/>
        <dbReference type="ChEBI" id="CHEBI:33409"/>
        <dbReference type="ChEBI" id="CHEBI:57925"/>
        <dbReference type="ChEBI" id="CHEBI:58297"/>
        <dbReference type="EC" id="1.20.4.2"/>
    </reaction>
</comment>
<dbReference type="OrthoDB" id="4951845at2759"/>
<comment type="caution">
    <text evidence="10">The sequence shown here is derived from an EMBL/GenBank/DDBJ whole genome shotgun (WGS) entry which is preliminary data.</text>
</comment>
<evidence type="ECO:0000256" key="2">
    <source>
        <dbReference type="ARBA" id="ARBA00013060"/>
    </source>
</evidence>
<dbReference type="PANTHER" id="PTHR43968">
    <property type="match status" value="1"/>
</dbReference>
<gene>
    <name evidence="10" type="ORF">CONPUDRAFT_57020</name>
</gene>
<evidence type="ECO:0000313" key="10">
    <source>
        <dbReference type="EMBL" id="EIW80306.1"/>
    </source>
</evidence>
<evidence type="ECO:0000256" key="3">
    <source>
        <dbReference type="ARBA" id="ARBA00023002"/>
    </source>
</evidence>
<dbReference type="PRINTS" id="PR01625">
    <property type="entry name" value="GSTRNSFRASEO"/>
</dbReference>
<dbReference type="SFLD" id="SFLDS00019">
    <property type="entry name" value="Glutathione_Transferase_(cytos"/>
    <property type="match status" value="1"/>
</dbReference>
<dbReference type="InterPro" id="IPR036249">
    <property type="entry name" value="Thioredoxin-like_sf"/>
</dbReference>
<dbReference type="GO" id="GO:0004364">
    <property type="term" value="F:glutathione transferase activity"/>
    <property type="evidence" value="ECO:0007669"/>
    <property type="project" value="InterPro"/>
</dbReference>
<dbReference type="RefSeq" id="XP_007769012.1">
    <property type="nucleotide sequence ID" value="XM_007770822.1"/>
</dbReference>
<dbReference type="PROSITE" id="PS50404">
    <property type="entry name" value="GST_NTER"/>
    <property type="match status" value="1"/>
</dbReference>
<dbReference type="CDD" id="cd00570">
    <property type="entry name" value="GST_N_family"/>
    <property type="match status" value="1"/>
</dbReference>
<dbReference type="InterPro" id="IPR040079">
    <property type="entry name" value="Glutathione_S-Trfase"/>
</dbReference>
<name>A0A5M3MMP2_CONPW</name>
<dbReference type="KEGG" id="cput:CONPUDRAFT_57020"/>
<keyword evidence="10" id="KW-0808">Transferase</keyword>
<accession>A0A5M3MMP2</accession>
<evidence type="ECO:0000256" key="5">
    <source>
        <dbReference type="ARBA" id="ARBA00032681"/>
    </source>
</evidence>
<feature type="domain" description="GST C-terminal" evidence="9">
    <location>
        <begin position="114"/>
        <end position="234"/>
    </location>
</feature>
<dbReference type="Pfam" id="PF00043">
    <property type="entry name" value="GST_C"/>
    <property type="match status" value="1"/>
</dbReference>
<dbReference type="EMBL" id="JH711579">
    <property type="protein sequence ID" value="EIW80306.1"/>
    <property type="molecule type" value="Genomic_DNA"/>
</dbReference>
<sequence length="258" mass="30167">MPSTFPDHNIHPEATGIAKKTVDAHQKPEELVFWSGWFCPFNQRVWIILEEKGIPYQYKEVNPYAKEESFLKLNPRGLVPTIEYQGKPLYESTVLCEFLEDVYLDRPPHVLPKDPYEKARVRIWADHTSKHIIPAWHRLLQLQTKEDQDKARQDLYEAQRKLAEEIKGPYFAGEEFGLVDVLNVPWVSRDHVLREYREYKREGAGENYARWADLLEKRDSVVKTTSDKDKLMVIYDRYLAGTANSEVAKAIREGKPLP</sequence>